<sequence length="19" mass="2023">MCILVNCTGCRAAVQVIPM</sequence>
<protein>
    <submittedName>
        <fullName evidence="1">Uncharacterized protein</fullName>
    </submittedName>
</protein>
<reference evidence="1" key="1">
    <citation type="submission" date="2014-11" db="EMBL/GenBank/DDBJ databases">
        <authorList>
            <person name="Amaro Gonzalez C."/>
        </authorList>
    </citation>
    <scope>NUCLEOTIDE SEQUENCE</scope>
</reference>
<proteinExistence type="predicted"/>
<dbReference type="AlphaFoldDB" id="A0A0E9RL48"/>
<evidence type="ECO:0000313" key="1">
    <source>
        <dbReference type="EMBL" id="JAH29846.1"/>
    </source>
</evidence>
<accession>A0A0E9RL48</accession>
<organism evidence="1">
    <name type="scientific">Anguilla anguilla</name>
    <name type="common">European freshwater eel</name>
    <name type="synonym">Muraena anguilla</name>
    <dbReference type="NCBI Taxonomy" id="7936"/>
    <lineage>
        <taxon>Eukaryota</taxon>
        <taxon>Metazoa</taxon>
        <taxon>Chordata</taxon>
        <taxon>Craniata</taxon>
        <taxon>Vertebrata</taxon>
        <taxon>Euteleostomi</taxon>
        <taxon>Actinopterygii</taxon>
        <taxon>Neopterygii</taxon>
        <taxon>Teleostei</taxon>
        <taxon>Anguilliformes</taxon>
        <taxon>Anguillidae</taxon>
        <taxon>Anguilla</taxon>
    </lineage>
</organism>
<reference evidence="1" key="2">
    <citation type="journal article" date="2015" name="Fish Shellfish Immunol.">
        <title>Early steps in the European eel (Anguilla anguilla)-Vibrio vulnificus interaction in the gills: Role of the RtxA13 toxin.</title>
        <authorList>
            <person name="Callol A."/>
            <person name="Pajuelo D."/>
            <person name="Ebbesson L."/>
            <person name="Teles M."/>
            <person name="MacKenzie S."/>
            <person name="Amaro C."/>
        </authorList>
    </citation>
    <scope>NUCLEOTIDE SEQUENCE</scope>
</reference>
<name>A0A0E9RL48_ANGAN</name>
<dbReference type="EMBL" id="GBXM01078731">
    <property type="protein sequence ID" value="JAH29846.1"/>
    <property type="molecule type" value="Transcribed_RNA"/>
</dbReference>